<accession>A0A819VI05</accession>
<organism evidence="2 3">
    <name type="scientific">Rotaria sordida</name>
    <dbReference type="NCBI Taxonomy" id="392033"/>
    <lineage>
        <taxon>Eukaryota</taxon>
        <taxon>Metazoa</taxon>
        <taxon>Spiralia</taxon>
        <taxon>Gnathifera</taxon>
        <taxon>Rotifera</taxon>
        <taxon>Eurotatoria</taxon>
        <taxon>Bdelloidea</taxon>
        <taxon>Philodinida</taxon>
        <taxon>Philodinidae</taxon>
        <taxon>Rotaria</taxon>
    </lineage>
</organism>
<name>A0A819VI05_9BILA</name>
<protein>
    <submittedName>
        <fullName evidence="2">Uncharacterized protein</fullName>
    </submittedName>
</protein>
<gene>
    <name evidence="2" type="ORF">OTI717_LOCUS34422</name>
</gene>
<dbReference type="EMBL" id="CAJOAX010012249">
    <property type="protein sequence ID" value="CAF4108677.1"/>
    <property type="molecule type" value="Genomic_DNA"/>
</dbReference>
<feature type="region of interest" description="Disordered" evidence="1">
    <location>
        <begin position="1"/>
        <end position="23"/>
    </location>
</feature>
<evidence type="ECO:0000313" key="3">
    <source>
        <dbReference type="Proteomes" id="UP000663823"/>
    </source>
</evidence>
<evidence type="ECO:0000256" key="1">
    <source>
        <dbReference type="SAM" id="MobiDB-lite"/>
    </source>
</evidence>
<feature type="non-terminal residue" evidence="2">
    <location>
        <position position="23"/>
    </location>
</feature>
<evidence type="ECO:0000313" key="2">
    <source>
        <dbReference type="EMBL" id="CAF4108677.1"/>
    </source>
</evidence>
<comment type="caution">
    <text evidence="2">The sequence shown here is derived from an EMBL/GenBank/DDBJ whole genome shotgun (WGS) entry which is preliminary data.</text>
</comment>
<proteinExistence type="predicted"/>
<reference evidence="2" key="1">
    <citation type="submission" date="2021-02" db="EMBL/GenBank/DDBJ databases">
        <authorList>
            <person name="Nowell W R."/>
        </authorList>
    </citation>
    <scope>NUCLEOTIDE SEQUENCE</scope>
</reference>
<sequence>MLQLKTQLQMNSEAVPISNETHS</sequence>
<dbReference type="Proteomes" id="UP000663823">
    <property type="component" value="Unassembled WGS sequence"/>
</dbReference>
<dbReference type="AlphaFoldDB" id="A0A819VI05"/>